<feature type="compositionally biased region" description="Basic and acidic residues" evidence="1">
    <location>
        <begin position="383"/>
        <end position="392"/>
    </location>
</feature>
<reference evidence="2 3" key="1">
    <citation type="submission" date="2024-01" db="EMBL/GenBank/DDBJ databases">
        <title>Metagenomic exploration of the rhizosphere soil microbial community and their significance in facilitating the development of wild simulated ginseng.</title>
        <authorList>
            <person name="Huang J."/>
        </authorList>
    </citation>
    <scope>NUCLEOTIDE SEQUENCE [LARGE SCALE GENOMIC DNA]</scope>
    <source>
        <strain evidence="2 3">WY141</strain>
    </source>
</reference>
<proteinExistence type="predicted"/>
<dbReference type="RefSeq" id="WP_350241269.1">
    <property type="nucleotide sequence ID" value="NZ_JBEJUE010000055.1"/>
</dbReference>
<evidence type="ECO:0000313" key="3">
    <source>
        <dbReference type="Proteomes" id="UP001456562"/>
    </source>
</evidence>
<gene>
    <name evidence="2" type="ORF">ABR748_34625</name>
</gene>
<keyword evidence="3" id="KW-1185">Reference proteome</keyword>
<evidence type="ECO:0000256" key="1">
    <source>
        <dbReference type="SAM" id="MobiDB-lite"/>
    </source>
</evidence>
<protein>
    <submittedName>
        <fullName evidence="2">Uncharacterized protein</fullName>
    </submittedName>
</protein>
<evidence type="ECO:0000313" key="2">
    <source>
        <dbReference type="EMBL" id="MER0429297.1"/>
    </source>
</evidence>
<organism evidence="2 3">
    <name type="scientific">Streptomyces microflavus</name>
    <name type="common">Streptomyces lipmanii</name>
    <dbReference type="NCBI Taxonomy" id="1919"/>
    <lineage>
        <taxon>Bacteria</taxon>
        <taxon>Bacillati</taxon>
        <taxon>Actinomycetota</taxon>
        <taxon>Actinomycetes</taxon>
        <taxon>Kitasatosporales</taxon>
        <taxon>Streptomycetaceae</taxon>
        <taxon>Streptomyces</taxon>
    </lineage>
</organism>
<feature type="region of interest" description="Disordered" evidence="1">
    <location>
        <begin position="22"/>
        <end position="53"/>
    </location>
</feature>
<accession>A0ABV1QDS8</accession>
<dbReference type="EMBL" id="JBEJUE010000055">
    <property type="protein sequence ID" value="MER0429297.1"/>
    <property type="molecule type" value="Genomic_DNA"/>
</dbReference>
<feature type="region of interest" description="Disordered" evidence="1">
    <location>
        <begin position="322"/>
        <end position="341"/>
    </location>
</feature>
<dbReference type="Proteomes" id="UP001456562">
    <property type="component" value="Unassembled WGS sequence"/>
</dbReference>
<sequence length="755" mass="79929">MSAGAASAAVLDHDVWEVVDNSVDDVPGGSSRRRLRSVPAQAGPVPKRTASHPLSLGRDTRARLGGAMRALLDADGLEGASDAVRLAVLVLASRTPSETGVVKIRTSELGRWIGASLSYMASDVVPGLRRSGVVSVETAPGDYGQDDGLKCKVEPLWAAQGVVGHPLNMVKKEYATFWRLLQAVTGPGWTHRDGSVTPAGLIGTRTGRGAATDRLALLLLVLEARETGHVRLCGGSVDTKRGRAAATLARLMGCTAAAAAGILGRLESRELVFRVRLETASGLANRSRLLVPAVAAAHSRGGADMVREDRAEALESVFSQRGVAAGRSEPSQPDEEPQVNGAPVADEADVADPGVAAALHTDHPPPVTPASSLSLSCGFSGEGRGESGDLPDRACEREDQAVDSHAAARLTLVDGEGGPLRGEQPKKSPVVEGWKSICEPVAGDSVRALEGKGQGRQQQGRVALPSLDLRAVLAPVRLVWARLERPAARRLVEAAVRNELVRVVGFAGPADAPQILASRLARRLESQMRLGGPIADPVGWLIGRGLPQTRLCAEVRCDEGTLVDSGRNCPRCEDRQVTSRTTRRAVAAAVDAAMPGASDTERRAATDRQLHETVTARAWAKASEWEQYRARKAEAKAARAEAAAARTTDDVPGAAVAPVVLPAPRPAAAAPVLEPETTFIVDEDDQELVLEDLTPDQVRDWRVRAMKEHQVVFNHIDSYGEPSARRLFSNHLVNEAQRLSGLGHLNLGYSTCGQS</sequence>
<feature type="region of interest" description="Disordered" evidence="1">
    <location>
        <begin position="357"/>
        <end position="392"/>
    </location>
</feature>
<comment type="caution">
    <text evidence="2">The sequence shown here is derived from an EMBL/GenBank/DDBJ whole genome shotgun (WGS) entry which is preliminary data.</text>
</comment>
<name>A0ABV1QDS8_STRMI</name>